<keyword evidence="8 11" id="KW-0720">Serine protease</keyword>
<keyword evidence="9 11" id="KW-0106">Calcium</keyword>
<keyword evidence="10" id="KW-0865">Zymogen</keyword>
<keyword evidence="6 11" id="KW-0479">Metal-binding</keyword>
<comment type="catalytic activity">
    <reaction evidence="1">
        <text>Release of an N-terminal tripeptide from a polypeptide.</text>
        <dbReference type="EC" id="3.4.14.10"/>
    </reaction>
</comment>
<dbReference type="SUPFAM" id="SSF52743">
    <property type="entry name" value="Subtilisin-like"/>
    <property type="match status" value="1"/>
</dbReference>
<dbReference type="PANTHER" id="PTHR14218:SF15">
    <property type="entry name" value="TRIPEPTIDYL-PEPTIDASE 1"/>
    <property type="match status" value="1"/>
</dbReference>
<dbReference type="InterPro" id="IPR015366">
    <property type="entry name" value="S53_propep"/>
</dbReference>
<feature type="active site" description="Charge relay system" evidence="11">
    <location>
        <position position="476"/>
    </location>
</feature>
<dbReference type="InterPro" id="IPR036852">
    <property type="entry name" value="Peptidase_S8/S53_dom_sf"/>
</dbReference>
<protein>
    <recommendedName>
        <fullName evidence="4">tripeptidyl-peptidase II</fullName>
        <ecNumber evidence="4">3.4.14.10</ecNumber>
    </recommendedName>
</protein>
<evidence type="ECO:0000256" key="8">
    <source>
        <dbReference type="ARBA" id="ARBA00022825"/>
    </source>
</evidence>
<feature type="binding site" evidence="11">
    <location>
        <position position="539"/>
    </location>
    <ligand>
        <name>Ca(2+)</name>
        <dbReference type="ChEBI" id="CHEBI:29108"/>
    </ligand>
</feature>
<dbReference type="CDD" id="cd04056">
    <property type="entry name" value="Peptidases_S53"/>
    <property type="match status" value="1"/>
</dbReference>
<dbReference type="OrthoDB" id="409122at2759"/>
<dbReference type="RefSeq" id="XP_024333112.1">
    <property type="nucleotide sequence ID" value="XM_024482936.1"/>
</dbReference>
<evidence type="ECO:0000313" key="15">
    <source>
        <dbReference type="Proteomes" id="UP000194127"/>
    </source>
</evidence>
<feature type="binding site" evidence="11">
    <location>
        <position position="519"/>
    </location>
    <ligand>
        <name>Ca(2+)</name>
        <dbReference type="ChEBI" id="CHEBI:29108"/>
    </ligand>
</feature>
<name>A0A1X6MJ03_9APHY</name>
<feature type="active site" description="Charge relay system" evidence="11">
    <location>
        <position position="283"/>
    </location>
</feature>
<dbReference type="CDD" id="cd11377">
    <property type="entry name" value="Pro-peptidase_S53"/>
    <property type="match status" value="1"/>
</dbReference>
<dbReference type="PROSITE" id="PS51695">
    <property type="entry name" value="SEDOLISIN"/>
    <property type="match status" value="1"/>
</dbReference>
<feature type="active site" description="Charge relay system" evidence="11">
    <location>
        <position position="279"/>
    </location>
</feature>
<evidence type="ECO:0000256" key="4">
    <source>
        <dbReference type="ARBA" id="ARBA00012462"/>
    </source>
</evidence>
<dbReference type="PANTHER" id="PTHR14218">
    <property type="entry name" value="PROTEASE S8 TRIPEPTIDYL PEPTIDASE I CLN2"/>
    <property type="match status" value="1"/>
</dbReference>
<evidence type="ECO:0000313" key="14">
    <source>
        <dbReference type="EMBL" id="OSX56318.1"/>
    </source>
</evidence>
<evidence type="ECO:0000259" key="13">
    <source>
        <dbReference type="PROSITE" id="PS51695"/>
    </source>
</evidence>
<comment type="cofactor">
    <cofactor evidence="11">
        <name>Ca(2+)</name>
        <dbReference type="ChEBI" id="CHEBI:29108"/>
    </cofactor>
    <text evidence="11">Binds 1 Ca(2+) ion per subunit.</text>
</comment>
<evidence type="ECO:0000256" key="1">
    <source>
        <dbReference type="ARBA" id="ARBA00001910"/>
    </source>
</evidence>
<feature type="chain" id="PRO_5012055572" description="tripeptidyl-peptidase II" evidence="12">
    <location>
        <begin position="18"/>
        <end position="558"/>
    </location>
</feature>
<dbReference type="STRING" id="670580.A0A1X6MJ03"/>
<keyword evidence="12" id="KW-0732">Signal</keyword>
<keyword evidence="5 11" id="KW-0645">Protease</keyword>
<evidence type="ECO:0000256" key="9">
    <source>
        <dbReference type="ARBA" id="ARBA00022837"/>
    </source>
</evidence>
<dbReference type="SUPFAM" id="SSF54897">
    <property type="entry name" value="Protease propeptides/inhibitors"/>
    <property type="match status" value="1"/>
</dbReference>
<proteinExistence type="predicted"/>
<gene>
    <name evidence="14" type="ORF">POSPLADRAFT_1076667</name>
</gene>
<dbReference type="Pfam" id="PF00082">
    <property type="entry name" value="Peptidase_S8"/>
    <property type="match status" value="1"/>
</dbReference>
<evidence type="ECO:0000256" key="11">
    <source>
        <dbReference type="PROSITE-ProRule" id="PRU01032"/>
    </source>
</evidence>
<dbReference type="InterPro" id="IPR030400">
    <property type="entry name" value="Sedolisin_dom"/>
</dbReference>
<dbReference type="GO" id="GO:0046872">
    <property type="term" value="F:metal ion binding"/>
    <property type="evidence" value="ECO:0007669"/>
    <property type="project" value="UniProtKB-UniRule"/>
</dbReference>
<feature type="binding site" evidence="11">
    <location>
        <position position="518"/>
    </location>
    <ligand>
        <name>Ca(2+)</name>
        <dbReference type="ChEBI" id="CHEBI:29108"/>
    </ligand>
</feature>
<evidence type="ECO:0000256" key="6">
    <source>
        <dbReference type="ARBA" id="ARBA00022723"/>
    </source>
</evidence>
<dbReference type="GO" id="GO:0008240">
    <property type="term" value="F:tripeptidyl-peptidase activity"/>
    <property type="evidence" value="ECO:0007669"/>
    <property type="project" value="UniProtKB-EC"/>
</dbReference>
<dbReference type="InterPro" id="IPR000209">
    <property type="entry name" value="Peptidase_S8/S53_dom"/>
</dbReference>
<sequence>MLIVSLLTLLSFTAALSKPATRSLEVHETRAAVPSGFVKSASASPNTLLNLRLGLANSNTDGLITTLYDVSTPSSANYGQHLSKEEVGAFTAPTKETVDAVNAWIIENGLSATTISPAGDWLAISVPVSKANEMLDADFSVFTHESTGAQSIRTLSYSIPTDLKGHLDLVHPTTTFTPPSAKSPIHAVKFAGNVTKRDIVDCSRFVDPQCLEQLYGIPTTAATESSNYLVVTGYNNEYPSTTDLVDFLGPFQSAESSSTSYTVVEIDGGSYDPSNPGVEADIDIQYTVGLAIGVPVTFTSVGESASDGVFGFLDTANYWLGQSTTPSVISTSYGSNEEYISTNVYNSLCNAYASLGLRGTSVLFSSGDGAVTGTQSEDCTDFVPTFPSGCPYVTSVGATQGNSPETAADFSSGGFSNVFAIPPFQASSVAGYLAYLGDTNAGLYNASGRGYPDVSAQGVDFIFNYQGSWYLVEGTSCSSPTFASVIALVNDRLVAAGRSKLGWLNPFLYSIGKFALTDITSGSNPGCNTNGFSATTGWDPVTGLGTPVFDELVTAAGL</sequence>
<dbReference type="GO" id="GO:0005576">
    <property type="term" value="C:extracellular region"/>
    <property type="evidence" value="ECO:0007669"/>
    <property type="project" value="UniProtKB-SubCell"/>
</dbReference>
<evidence type="ECO:0000256" key="10">
    <source>
        <dbReference type="ARBA" id="ARBA00023145"/>
    </source>
</evidence>
<feature type="binding site" evidence="11">
    <location>
        <position position="537"/>
    </location>
    <ligand>
        <name>Ca(2+)</name>
        <dbReference type="ChEBI" id="CHEBI:29108"/>
    </ligand>
</feature>
<dbReference type="Pfam" id="PF09286">
    <property type="entry name" value="Pro-kuma_activ"/>
    <property type="match status" value="1"/>
</dbReference>
<keyword evidence="7 11" id="KW-0378">Hydrolase</keyword>
<dbReference type="SMART" id="SM00944">
    <property type="entry name" value="Pro-kuma_activ"/>
    <property type="match status" value="1"/>
</dbReference>
<dbReference type="GeneID" id="36327885"/>
<dbReference type="AlphaFoldDB" id="A0A1X6MJ03"/>
<evidence type="ECO:0000256" key="7">
    <source>
        <dbReference type="ARBA" id="ARBA00022801"/>
    </source>
</evidence>
<evidence type="ECO:0000256" key="5">
    <source>
        <dbReference type="ARBA" id="ARBA00022670"/>
    </source>
</evidence>
<feature type="domain" description="Peptidase S53" evidence="13">
    <location>
        <begin position="205"/>
        <end position="558"/>
    </location>
</feature>
<accession>A0A1X6MJ03</accession>
<dbReference type="GO" id="GO:0004252">
    <property type="term" value="F:serine-type endopeptidase activity"/>
    <property type="evidence" value="ECO:0007669"/>
    <property type="project" value="UniProtKB-UniRule"/>
</dbReference>
<dbReference type="GO" id="GO:0006508">
    <property type="term" value="P:proteolysis"/>
    <property type="evidence" value="ECO:0007669"/>
    <property type="project" value="UniProtKB-KW"/>
</dbReference>
<evidence type="ECO:0000256" key="3">
    <source>
        <dbReference type="ARBA" id="ARBA00004239"/>
    </source>
</evidence>
<dbReference type="EC" id="3.4.14.10" evidence="4"/>
<dbReference type="EMBL" id="KZ110614">
    <property type="protein sequence ID" value="OSX56318.1"/>
    <property type="molecule type" value="Genomic_DNA"/>
</dbReference>
<organism evidence="14 15">
    <name type="scientific">Postia placenta MAD-698-R-SB12</name>
    <dbReference type="NCBI Taxonomy" id="670580"/>
    <lineage>
        <taxon>Eukaryota</taxon>
        <taxon>Fungi</taxon>
        <taxon>Dikarya</taxon>
        <taxon>Basidiomycota</taxon>
        <taxon>Agaricomycotina</taxon>
        <taxon>Agaricomycetes</taxon>
        <taxon>Polyporales</taxon>
        <taxon>Adustoporiaceae</taxon>
        <taxon>Rhodonia</taxon>
    </lineage>
</organism>
<dbReference type="Proteomes" id="UP000194127">
    <property type="component" value="Unassembled WGS sequence"/>
</dbReference>
<evidence type="ECO:0000256" key="2">
    <source>
        <dbReference type="ARBA" id="ARBA00002451"/>
    </source>
</evidence>
<feature type="signal peptide" evidence="12">
    <location>
        <begin position="1"/>
        <end position="17"/>
    </location>
</feature>
<dbReference type="Gene3D" id="3.40.50.200">
    <property type="entry name" value="Peptidase S8/S53 domain"/>
    <property type="match status" value="1"/>
</dbReference>
<evidence type="ECO:0000256" key="12">
    <source>
        <dbReference type="SAM" id="SignalP"/>
    </source>
</evidence>
<comment type="subcellular location">
    <subcellularLocation>
        <location evidence="3">Secreted</location>
        <location evidence="3">Extracellular space</location>
    </subcellularLocation>
</comment>
<comment type="function">
    <text evidence="2">Secreted tripeptidyl-peptidase which degrades proteins at acidic pHs and is involved in virulence.</text>
</comment>
<dbReference type="InterPro" id="IPR050819">
    <property type="entry name" value="Tripeptidyl-peptidase_I"/>
</dbReference>
<reference evidence="14 15" key="1">
    <citation type="submission" date="2017-04" db="EMBL/GenBank/DDBJ databases">
        <title>Genome Sequence of the Model Brown-Rot Fungus Postia placenta SB12.</title>
        <authorList>
            <consortium name="DOE Joint Genome Institute"/>
            <person name="Gaskell J."/>
            <person name="Kersten P."/>
            <person name="Larrondo L.F."/>
            <person name="Canessa P."/>
            <person name="Martinez D."/>
            <person name="Hibbett D."/>
            <person name="Schmoll M."/>
            <person name="Kubicek C.P."/>
            <person name="Martinez A.T."/>
            <person name="Yadav J."/>
            <person name="Master E."/>
            <person name="Magnuson J.K."/>
            <person name="James T."/>
            <person name="Yaver D."/>
            <person name="Berka R."/>
            <person name="Labutti K."/>
            <person name="Lipzen A."/>
            <person name="Aerts A."/>
            <person name="Barry K."/>
            <person name="Henrissat B."/>
            <person name="Blanchette R."/>
            <person name="Grigoriev I."/>
            <person name="Cullen D."/>
        </authorList>
    </citation>
    <scope>NUCLEOTIDE SEQUENCE [LARGE SCALE GENOMIC DNA]</scope>
    <source>
        <strain evidence="14 15">MAD-698-R-SB12</strain>
    </source>
</reference>
<keyword evidence="15" id="KW-1185">Reference proteome</keyword>